<evidence type="ECO:0000259" key="3">
    <source>
        <dbReference type="SMART" id="SM01043"/>
    </source>
</evidence>
<dbReference type="InterPro" id="IPR005158">
    <property type="entry name" value="BTAD"/>
</dbReference>
<evidence type="ECO:0000313" key="5">
    <source>
        <dbReference type="Proteomes" id="UP000217785"/>
    </source>
</evidence>
<accession>A0A292YRN2</accession>
<dbReference type="PANTHER" id="PTHR35807">
    <property type="entry name" value="TRANSCRIPTIONAL REGULATOR REDD-RELATED"/>
    <property type="match status" value="1"/>
</dbReference>
<dbReference type="Gene3D" id="1.25.40.10">
    <property type="entry name" value="Tetratricopeptide repeat domain"/>
    <property type="match status" value="1"/>
</dbReference>
<evidence type="ECO:0000256" key="1">
    <source>
        <dbReference type="ARBA" id="ARBA00023015"/>
    </source>
</evidence>
<name>A0A292YRN2_9BACL</name>
<dbReference type="OrthoDB" id="2518435at2"/>
<sequence>MANQPDIWGPSGVAWLEANIGYDWPESLVLALEQKWEQSEEWILQCHPWKAFLLILRNYLTGDWAVAEGRLRRLIPVLARYGNANQMAASLSLLGLLRLDLQGWEPELEALHTQLKDEQTAGGDLGEILARFFFAQAAVINGRLSDADDFYKRMLHGEAVTDEAAKWVLGRVFEKMGLYLLRTGTHPMKMEWQLATDQWIKQFPSSLITDRLQRLDCHPVMAWRDSTAAQTLTGNLAGILIDRETEVAREILEAKNSLLPEKVALAKFLAKSYGDPFWIGQADRLTASEAPRPSIETGSGKMECRFTFFGTFQGYLSGGEELFPRRYGRKKVKQLLALLLLQPRYRMVKDVLTDRLFADEENIHSGNYLHVLMHRLRELFARATGVPDNWAMILDGMVALNENRIGGIDVEEYRKRASVGHQLWFDDPAAASELYDKSIGMYNPVVAPEFEYEDWIATLRVELANHQKRMLRRLWEYARENGQMERAVHYGELLLAADEWDLSVLRQLCKDWLLVGDRKRIADTCERYIHLLERESEEIPVWVLEQARSGQGR</sequence>
<dbReference type="EMBL" id="BDUF01000086">
    <property type="protein sequence ID" value="GAX91145.1"/>
    <property type="molecule type" value="Genomic_DNA"/>
</dbReference>
<dbReference type="InterPro" id="IPR051677">
    <property type="entry name" value="AfsR-DnrI-RedD_regulator"/>
</dbReference>
<organism evidence="4 5">
    <name type="scientific">Effusibacillus lacus</name>
    <dbReference type="NCBI Taxonomy" id="1348429"/>
    <lineage>
        <taxon>Bacteria</taxon>
        <taxon>Bacillati</taxon>
        <taxon>Bacillota</taxon>
        <taxon>Bacilli</taxon>
        <taxon>Bacillales</taxon>
        <taxon>Alicyclobacillaceae</taxon>
        <taxon>Effusibacillus</taxon>
    </lineage>
</organism>
<reference evidence="5" key="1">
    <citation type="submission" date="2017-07" db="EMBL/GenBank/DDBJ databases">
        <title>Draft genome sequence of Effusibacillus lacus strain skLN1.</title>
        <authorList>
            <person name="Watanabe M."/>
            <person name="Kojima H."/>
            <person name="Fukui M."/>
        </authorList>
    </citation>
    <scope>NUCLEOTIDE SEQUENCE [LARGE SCALE GENOMIC DNA]</scope>
    <source>
        <strain evidence="5">skLN1</strain>
    </source>
</reference>
<dbReference type="InterPro" id="IPR011990">
    <property type="entry name" value="TPR-like_helical_dom_sf"/>
</dbReference>
<protein>
    <recommendedName>
        <fullName evidence="3">Bacterial transcriptional activator domain-containing protein</fullName>
    </recommendedName>
</protein>
<keyword evidence="2" id="KW-0804">Transcription</keyword>
<dbReference type="Proteomes" id="UP000217785">
    <property type="component" value="Unassembled WGS sequence"/>
</dbReference>
<comment type="caution">
    <text evidence="4">The sequence shown here is derived from an EMBL/GenBank/DDBJ whole genome shotgun (WGS) entry which is preliminary data.</text>
</comment>
<dbReference type="InterPro" id="IPR016032">
    <property type="entry name" value="Sig_transdc_resp-reg_C-effctor"/>
</dbReference>
<dbReference type="AlphaFoldDB" id="A0A292YRN2"/>
<dbReference type="SUPFAM" id="SSF46894">
    <property type="entry name" value="C-terminal effector domain of the bipartite response regulators"/>
    <property type="match status" value="1"/>
</dbReference>
<dbReference type="SMART" id="SM01043">
    <property type="entry name" value="BTAD"/>
    <property type="match status" value="1"/>
</dbReference>
<gene>
    <name evidence="4" type="ORF">EFBL_2811</name>
</gene>
<evidence type="ECO:0000256" key="2">
    <source>
        <dbReference type="ARBA" id="ARBA00023163"/>
    </source>
</evidence>
<feature type="domain" description="Bacterial transcriptional activator" evidence="3">
    <location>
        <begin position="408"/>
        <end position="540"/>
    </location>
</feature>
<evidence type="ECO:0000313" key="4">
    <source>
        <dbReference type="EMBL" id="GAX91145.1"/>
    </source>
</evidence>
<dbReference type="RefSeq" id="WP_131927625.1">
    <property type="nucleotide sequence ID" value="NZ_BDUF01000086.1"/>
</dbReference>
<dbReference type="SUPFAM" id="SSF48452">
    <property type="entry name" value="TPR-like"/>
    <property type="match status" value="1"/>
</dbReference>
<dbReference type="Gene3D" id="1.10.10.10">
    <property type="entry name" value="Winged helix-like DNA-binding domain superfamily/Winged helix DNA-binding domain"/>
    <property type="match status" value="1"/>
</dbReference>
<dbReference type="GO" id="GO:0003677">
    <property type="term" value="F:DNA binding"/>
    <property type="evidence" value="ECO:0007669"/>
    <property type="project" value="InterPro"/>
</dbReference>
<proteinExistence type="predicted"/>
<keyword evidence="5" id="KW-1185">Reference proteome</keyword>
<dbReference type="InterPro" id="IPR036388">
    <property type="entry name" value="WH-like_DNA-bd_sf"/>
</dbReference>
<keyword evidence="1" id="KW-0805">Transcription regulation</keyword>
<dbReference type="GO" id="GO:0006355">
    <property type="term" value="P:regulation of DNA-templated transcription"/>
    <property type="evidence" value="ECO:0007669"/>
    <property type="project" value="InterPro"/>
</dbReference>